<name>A0A1A9GN13_9ACTN</name>
<dbReference type="SUPFAM" id="SSF48239">
    <property type="entry name" value="Terpenoid cyclases/Protein prenyltransferases"/>
    <property type="match status" value="1"/>
</dbReference>
<dbReference type="STRING" id="1300347.I601_2427"/>
<evidence type="ECO:0000313" key="3">
    <source>
        <dbReference type="Proteomes" id="UP000077868"/>
    </source>
</evidence>
<dbReference type="OrthoDB" id="4842970at2"/>
<evidence type="ECO:0000313" key="2">
    <source>
        <dbReference type="EMBL" id="ANH38845.1"/>
    </source>
</evidence>
<sequence>MSLRLTRGVALVATTAALALVATTTPAVAGPVRDQKQASRWLSGQLTDGLVHNDQYDFTDYGLSVDVGLALHAQERRGGTVTAIRDALAGGVDSYTTGVDWGSGDVYAGATAKLTSFVARTDGDPASFGGVDLVERLEGLVSTEAPTTGRLQDVTTSDDYANTIGQAFAAQALDAVGSDAAAPVTSFLLDQQCEAGYFRLGFSRKDSVDQTCDGDPRDAGKPDQGADVTALVLISLDALENPSAQVQDAVERGSAWLAAQQRKGGSFDDGYAGSNANSTGLAGWALGETGRCGKAQKAARWVQKQQAGSKDKALSADKGVIAYDRKALLTGRKDGIEVTTRDQFRRATAQAAPALDNLRKKQCKA</sequence>
<reference evidence="2 3" key="1">
    <citation type="submission" date="2016-03" db="EMBL/GenBank/DDBJ databases">
        <title>Complete genome sequence of a soil Actinobacterium, Nocardioides dokdonensis FR1436.</title>
        <authorList>
            <person name="Kwon S.-K."/>
            <person name="Kim K."/>
            <person name="Kim J.F."/>
        </authorList>
    </citation>
    <scope>NUCLEOTIDE SEQUENCE [LARGE SCALE GENOMIC DNA]</scope>
    <source>
        <strain evidence="2 3">FR1436</strain>
    </source>
</reference>
<keyword evidence="3" id="KW-1185">Reference proteome</keyword>
<dbReference type="RefSeq" id="WP_068109929.1">
    <property type="nucleotide sequence ID" value="NZ_CP015079.1"/>
</dbReference>
<dbReference type="Gene3D" id="1.50.10.20">
    <property type="match status" value="1"/>
</dbReference>
<accession>A0A1A9GN13</accession>
<dbReference type="InterPro" id="IPR008930">
    <property type="entry name" value="Terpenoid_cyclase/PrenylTrfase"/>
</dbReference>
<dbReference type="AlphaFoldDB" id="A0A1A9GN13"/>
<dbReference type="EMBL" id="CP015079">
    <property type="protein sequence ID" value="ANH38845.1"/>
    <property type="molecule type" value="Genomic_DNA"/>
</dbReference>
<gene>
    <name evidence="2" type="ORF">I601_2427</name>
</gene>
<evidence type="ECO:0000256" key="1">
    <source>
        <dbReference type="SAM" id="SignalP"/>
    </source>
</evidence>
<organism evidence="2 3">
    <name type="scientific">Nocardioides dokdonensis FR1436</name>
    <dbReference type="NCBI Taxonomy" id="1300347"/>
    <lineage>
        <taxon>Bacteria</taxon>
        <taxon>Bacillati</taxon>
        <taxon>Actinomycetota</taxon>
        <taxon>Actinomycetes</taxon>
        <taxon>Propionibacteriales</taxon>
        <taxon>Nocardioidaceae</taxon>
        <taxon>Nocardioides</taxon>
    </lineage>
</organism>
<dbReference type="KEGG" id="ndk:I601_2427"/>
<feature type="signal peptide" evidence="1">
    <location>
        <begin position="1"/>
        <end position="29"/>
    </location>
</feature>
<dbReference type="Proteomes" id="UP000077868">
    <property type="component" value="Chromosome"/>
</dbReference>
<proteinExistence type="predicted"/>
<evidence type="ECO:0008006" key="4">
    <source>
        <dbReference type="Google" id="ProtNLM"/>
    </source>
</evidence>
<protein>
    <recommendedName>
        <fullName evidence="4">Prenyltransferase and squalene oxidase repeat protein</fullName>
    </recommendedName>
</protein>
<feature type="chain" id="PRO_5008388440" description="Prenyltransferase and squalene oxidase repeat protein" evidence="1">
    <location>
        <begin position="30"/>
        <end position="365"/>
    </location>
</feature>
<dbReference type="PATRIC" id="fig|1300347.3.peg.2420"/>
<keyword evidence="1" id="KW-0732">Signal</keyword>